<dbReference type="InterPro" id="IPR012677">
    <property type="entry name" value="Nucleotide-bd_a/b_plait_sf"/>
</dbReference>
<dbReference type="GO" id="GO:0030626">
    <property type="term" value="F:U12 snRNA binding"/>
    <property type="evidence" value="ECO:0007669"/>
    <property type="project" value="TreeGrafter"/>
</dbReference>
<feature type="compositionally biased region" description="Polar residues" evidence="7">
    <location>
        <begin position="379"/>
        <end position="400"/>
    </location>
</feature>
<organism evidence="9">
    <name type="scientific">Cacopsylla melanoneura</name>
    <dbReference type="NCBI Taxonomy" id="428564"/>
    <lineage>
        <taxon>Eukaryota</taxon>
        <taxon>Metazoa</taxon>
        <taxon>Ecdysozoa</taxon>
        <taxon>Arthropoda</taxon>
        <taxon>Hexapoda</taxon>
        <taxon>Insecta</taxon>
        <taxon>Pterygota</taxon>
        <taxon>Neoptera</taxon>
        <taxon>Paraneoptera</taxon>
        <taxon>Hemiptera</taxon>
        <taxon>Sternorrhyncha</taxon>
        <taxon>Psylloidea</taxon>
        <taxon>Psyllidae</taxon>
        <taxon>Psyllinae</taxon>
        <taxon>Cacopsylla</taxon>
    </lineage>
</organism>
<dbReference type="InterPro" id="IPR000504">
    <property type="entry name" value="RRM_dom"/>
</dbReference>
<feature type="region of interest" description="Disordered" evidence="7">
    <location>
        <begin position="468"/>
        <end position="494"/>
    </location>
</feature>
<dbReference type="FunFam" id="3.30.70.330:FF:000207">
    <property type="entry name" value="RNA-binding region (RNP1, RRM)-containing 3"/>
    <property type="match status" value="1"/>
</dbReference>
<dbReference type="InterPro" id="IPR035979">
    <property type="entry name" value="RBD_domain_sf"/>
</dbReference>
<feature type="compositionally biased region" description="Polar residues" evidence="7">
    <location>
        <begin position="413"/>
        <end position="422"/>
    </location>
</feature>
<dbReference type="SMART" id="SM00360">
    <property type="entry name" value="RRM"/>
    <property type="match status" value="2"/>
</dbReference>
<feature type="region of interest" description="Disordered" evidence="7">
    <location>
        <begin position="201"/>
        <end position="306"/>
    </location>
</feature>
<reference evidence="9" key="1">
    <citation type="submission" date="2021-05" db="EMBL/GenBank/DDBJ databases">
        <authorList>
            <person name="Alioto T."/>
            <person name="Alioto T."/>
            <person name="Gomez Garrido J."/>
        </authorList>
    </citation>
    <scope>NUCLEOTIDE SEQUENCE</scope>
</reference>
<dbReference type="GO" id="GO:0097157">
    <property type="term" value="F:pre-mRNA intronic binding"/>
    <property type="evidence" value="ECO:0007669"/>
    <property type="project" value="TreeGrafter"/>
</dbReference>
<dbReference type="GO" id="GO:0005689">
    <property type="term" value="C:U12-type spliceosomal complex"/>
    <property type="evidence" value="ECO:0007669"/>
    <property type="project" value="TreeGrafter"/>
</dbReference>
<feature type="domain" description="RRM" evidence="8">
    <location>
        <begin position="532"/>
        <end position="615"/>
    </location>
</feature>
<dbReference type="GO" id="GO:0000398">
    <property type="term" value="P:mRNA splicing, via spliceosome"/>
    <property type="evidence" value="ECO:0007669"/>
    <property type="project" value="TreeGrafter"/>
</dbReference>
<evidence type="ECO:0000256" key="4">
    <source>
        <dbReference type="ARBA" id="ARBA00022884"/>
    </source>
</evidence>
<comment type="subcellular location">
    <subcellularLocation>
        <location evidence="1">Nucleus</location>
    </subcellularLocation>
</comment>
<evidence type="ECO:0000256" key="6">
    <source>
        <dbReference type="PROSITE-ProRule" id="PRU00176"/>
    </source>
</evidence>
<evidence type="ECO:0000313" key="9">
    <source>
        <dbReference type="EMBL" id="CAG6732513.1"/>
    </source>
</evidence>
<dbReference type="AlphaFoldDB" id="A0A8D8YPM2"/>
<evidence type="ECO:0000256" key="3">
    <source>
        <dbReference type="ARBA" id="ARBA00022737"/>
    </source>
</evidence>
<keyword evidence="5" id="KW-0539">Nucleus</keyword>
<feature type="compositionally biased region" description="Basic and acidic residues" evidence="7">
    <location>
        <begin position="204"/>
        <end position="235"/>
    </location>
</feature>
<accession>A0A8D8YPM2</accession>
<dbReference type="Pfam" id="PF00076">
    <property type="entry name" value="RRM_1"/>
    <property type="match status" value="2"/>
</dbReference>
<feature type="compositionally biased region" description="Basic residues" evidence="7">
    <location>
        <begin position="286"/>
        <end position="299"/>
    </location>
</feature>
<feature type="domain" description="RRM" evidence="8">
    <location>
        <begin position="5"/>
        <end position="80"/>
    </location>
</feature>
<dbReference type="PANTHER" id="PTHR16105">
    <property type="entry name" value="RNA-BINDING REGION-CONTAINING PROTEIN 3"/>
    <property type="match status" value="1"/>
</dbReference>
<name>A0A8D8YPM2_9HEMI</name>
<feature type="compositionally biased region" description="Basic and acidic residues" evidence="7">
    <location>
        <begin position="426"/>
        <end position="437"/>
    </location>
</feature>
<dbReference type="InterPro" id="IPR045164">
    <property type="entry name" value="RBM41/RNPC3"/>
</dbReference>
<dbReference type="EMBL" id="HBUF01387056">
    <property type="protein sequence ID" value="CAG6732513.1"/>
    <property type="molecule type" value="Transcribed_RNA"/>
</dbReference>
<proteinExistence type="predicted"/>
<feature type="compositionally biased region" description="Low complexity" evidence="7">
    <location>
        <begin position="339"/>
        <end position="349"/>
    </location>
</feature>
<dbReference type="CDD" id="cd12239">
    <property type="entry name" value="RRM2_RBM40_like"/>
    <property type="match status" value="1"/>
</dbReference>
<evidence type="ECO:0000256" key="7">
    <source>
        <dbReference type="SAM" id="MobiDB-lite"/>
    </source>
</evidence>
<evidence type="ECO:0000256" key="2">
    <source>
        <dbReference type="ARBA" id="ARBA00020364"/>
    </source>
</evidence>
<evidence type="ECO:0000259" key="8">
    <source>
        <dbReference type="PROSITE" id="PS50102"/>
    </source>
</evidence>
<sequence length="622" mass="70430">MHQETTVVVRHVPQFLGRDQMDSLFASFGATGARVLAPKTKKTATAFVNFRSLPEAQCAVTRLHQMDIRGFRLSAELSNKTILDERIPEGQSDLVQHKEAHYLSLLKRLGLDKCPPNGLKYKYPEPTLYVLLNIMSALVEHKKFYTQVLHLMNKMNLPCPFKQQYERLELVNRLFFNKHSSGFSETQLEASLDELVNMMEEEEEKHQNKTYQSDKRQVDPSHPPEHKEADQREELGDISAQELVEQSESDTENEEMESELEEDEEEEREAGEIERTSNMAALKKALERKKGKGVKRPKFIKPMLTGQKAVKRKLGLDSEVFETRTPSSAQRRKIQVNVSSDLSSITSESEPTPIEPKESELFSSKRHALTSSSERKVSQKSFMEFTSNPQKIGQSSQSKSDAYEPISVPKSALTDQTPSVQNPIEPGKDSPHGKVKDTSIPPKNTLTTEKDLSKKAFSLVAENPCIESSSVPSKTGLETKACQGDDGDSGGDEESRTICVISKQQLDENRLGERDRSFVKAFNNYSPGTPSCRLYVKNLAKQVTQTELEYIYRRYYLPDYNEQGTMFDIRLMQEGRMKGQAFVTLQTIQQAKLALEETNGYIIKDKPMVVQFARSIQAKPAQ</sequence>
<keyword evidence="3" id="KW-0677">Repeat</keyword>
<evidence type="ECO:0000256" key="1">
    <source>
        <dbReference type="ARBA" id="ARBA00004123"/>
    </source>
</evidence>
<evidence type="ECO:0000256" key="5">
    <source>
        <dbReference type="ARBA" id="ARBA00023242"/>
    </source>
</evidence>
<feature type="compositionally biased region" description="Acidic residues" evidence="7">
    <location>
        <begin position="245"/>
        <end position="269"/>
    </location>
</feature>
<dbReference type="SUPFAM" id="SSF54928">
    <property type="entry name" value="RNA-binding domain, RBD"/>
    <property type="match status" value="2"/>
</dbReference>
<protein>
    <recommendedName>
        <fullName evidence="2">RNA-binding region-containing protein 3</fullName>
    </recommendedName>
</protein>
<feature type="region of interest" description="Disordered" evidence="7">
    <location>
        <begin position="321"/>
        <end position="448"/>
    </location>
</feature>
<dbReference type="PANTHER" id="PTHR16105:SF0">
    <property type="entry name" value="RNA-BINDING REGION-CONTAINING PROTEIN 3"/>
    <property type="match status" value="1"/>
</dbReference>
<dbReference type="Gene3D" id="3.30.70.330">
    <property type="match status" value="2"/>
</dbReference>
<dbReference type="PROSITE" id="PS50102">
    <property type="entry name" value="RRM"/>
    <property type="match status" value="2"/>
</dbReference>
<keyword evidence="4 6" id="KW-0694">RNA-binding</keyword>